<keyword evidence="3" id="KW-1185">Reference proteome</keyword>
<dbReference type="EMBL" id="VXIV02001713">
    <property type="protein sequence ID" value="KAF6030354.1"/>
    <property type="molecule type" value="Genomic_DNA"/>
</dbReference>
<gene>
    <name evidence="2" type="ORF">EB796_011339</name>
</gene>
<feature type="compositionally biased region" description="Polar residues" evidence="1">
    <location>
        <begin position="323"/>
        <end position="338"/>
    </location>
</feature>
<accession>A0A7J7JXA6</accession>
<feature type="region of interest" description="Disordered" evidence="1">
    <location>
        <begin position="316"/>
        <end position="338"/>
    </location>
</feature>
<evidence type="ECO:0000256" key="1">
    <source>
        <dbReference type="SAM" id="MobiDB-lite"/>
    </source>
</evidence>
<name>A0A7J7JXA6_BUGNE</name>
<evidence type="ECO:0000313" key="3">
    <source>
        <dbReference type="Proteomes" id="UP000593567"/>
    </source>
</evidence>
<comment type="caution">
    <text evidence="2">The sequence shown here is derived from an EMBL/GenBank/DDBJ whole genome shotgun (WGS) entry which is preliminary data.</text>
</comment>
<sequence length="338" mass="38836">MVELTEGEVKNLFEEFKRILTQGGRFSEGPLNTMIERTSGSPAVNDFLTNLRDVAKNIDFIPDYLFTMYKIAENQPAEGEEGLLPNFYKFVEEKLKELMGESGKAYNKRKLETKNDQEVWELIVWSAELWFLWNLQKCGHDSVKQFIESNAEDLFREFFDSRADQDEPHFDVLAEKDCVDIMEKLLCPELGVSSSLQKYFDEKEACQKCYKSLPRADLDKMIEKYEDVMLMMSCEEGKGRPQYEKNGFLVNLAWSIQHAGLSKTLVDIFNDASKNYKQDESERCAELTQVGPENIEPPSTSLVKSVGCKEIMFPKNMNKPRDSVTSSDSEGTYDINVN</sequence>
<dbReference type="Proteomes" id="UP000593567">
    <property type="component" value="Unassembled WGS sequence"/>
</dbReference>
<proteinExistence type="predicted"/>
<evidence type="ECO:0000313" key="2">
    <source>
        <dbReference type="EMBL" id="KAF6030354.1"/>
    </source>
</evidence>
<protein>
    <submittedName>
        <fullName evidence="2">Uncharacterized protein</fullName>
    </submittedName>
</protein>
<dbReference type="AlphaFoldDB" id="A0A7J7JXA6"/>
<organism evidence="2 3">
    <name type="scientific">Bugula neritina</name>
    <name type="common">Brown bryozoan</name>
    <name type="synonym">Sertularia neritina</name>
    <dbReference type="NCBI Taxonomy" id="10212"/>
    <lineage>
        <taxon>Eukaryota</taxon>
        <taxon>Metazoa</taxon>
        <taxon>Spiralia</taxon>
        <taxon>Lophotrochozoa</taxon>
        <taxon>Bryozoa</taxon>
        <taxon>Gymnolaemata</taxon>
        <taxon>Cheilostomatida</taxon>
        <taxon>Flustrina</taxon>
        <taxon>Buguloidea</taxon>
        <taxon>Bugulidae</taxon>
        <taxon>Bugula</taxon>
    </lineage>
</organism>
<reference evidence="2" key="1">
    <citation type="submission" date="2020-06" db="EMBL/GenBank/DDBJ databases">
        <title>Draft genome of Bugula neritina, a colonial animal packing powerful symbionts and potential medicines.</title>
        <authorList>
            <person name="Rayko M."/>
        </authorList>
    </citation>
    <scope>NUCLEOTIDE SEQUENCE [LARGE SCALE GENOMIC DNA]</scope>
    <source>
        <strain evidence="2">Kwan_BN1</strain>
    </source>
</reference>